<accession>A0A426ZAS7</accession>
<protein>
    <submittedName>
        <fullName evidence="3">Uncharacterized protein</fullName>
    </submittedName>
</protein>
<evidence type="ECO:0000313" key="4">
    <source>
        <dbReference type="Proteomes" id="UP000287651"/>
    </source>
</evidence>
<keyword evidence="2" id="KW-0472">Membrane</keyword>
<evidence type="ECO:0000256" key="2">
    <source>
        <dbReference type="SAM" id="Phobius"/>
    </source>
</evidence>
<feature type="region of interest" description="Disordered" evidence="1">
    <location>
        <begin position="49"/>
        <end position="94"/>
    </location>
</feature>
<keyword evidence="2" id="KW-0812">Transmembrane</keyword>
<evidence type="ECO:0000313" key="3">
    <source>
        <dbReference type="EMBL" id="RRT61088.1"/>
    </source>
</evidence>
<feature type="compositionally biased region" description="Basic and acidic residues" evidence="1">
    <location>
        <begin position="53"/>
        <end position="70"/>
    </location>
</feature>
<dbReference type="Proteomes" id="UP000287651">
    <property type="component" value="Unassembled WGS sequence"/>
</dbReference>
<feature type="transmembrane region" description="Helical" evidence="2">
    <location>
        <begin position="118"/>
        <end position="141"/>
    </location>
</feature>
<keyword evidence="2" id="KW-1133">Transmembrane helix</keyword>
<organism evidence="3 4">
    <name type="scientific">Ensete ventricosum</name>
    <name type="common">Abyssinian banana</name>
    <name type="synonym">Musa ensete</name>
    <dbReference type="NCBI Taxonomy" id="4639"/>
    <lineage>
        <taxon>Eukaryota</taxon>
        <taxon>Viridiplantae</taxon>
        <taxon>Streptophyta</taxon>
        <taxon>Embryophyta</taxon>
        <taxon>Tracheophyta</taxon>
        <taxon>Spermatophyta</taxon>
        <taxon>Magnoliopsida</taxon>
        <taxon>Liliopsida</taxon>
        <taxon>Zingiberales</taxon>
        <taxon>Musaceae</taxon>
        <taxon>Ensete</taxon>
    </lineage>
</organism>
<proteinExistence type="predicted"/>
<reference evidence="3 4" key="1">
    <citation type="journal article" date="2014" name="Agronomy (Basel)">
        <title>A Draft Genome Sequence for Ensete ventricosum, the Drought-Tolerant Tree Against Hunger.</title>
        <authorList>
            <person name="Harrison J."/>
            <person name="Moore K.A."/>
            <person name="Paszkiewicz K."/>
            <person name="Jones T."/>
            <person name="Grant M."/>
            <person name="Ambacheew D."/>
            <person name="Muzemil S."/>
            <person name="Studholme D.J."/>
        </authorList>
    </citation>
    <scope>NUCLEOTIDE SEQUENCE [LARGE SCALE GENOMIC DNA]</scope>
</reference>
<comment type="caution">
    <text evidence="3">The sequence shown here is derived from an EMBL/GenBank/DDBJ whole genome shotgun (WGS) entry which is preliminary data.</text>
</comment>
<gene>
    <name evidence="3" type="ORF">B296_00020229</name>
</gene>
<evidence type="ECO:0000256" key="1">
    <source>
        <dbReference type="SAM" id="MobiDB-lite"/>
    </source>
</evidence>
<name>A0A426ZAS7_ENSVE</name>
<dbReference type="EMBL" id="AMZH03007541">
    <property type="protein sequence ID" value="RRT61088.1"/>
    <property type="molecule type" value="Genomic_DNA"/>
</dbReference>
<sequence length="144" mass="16169">MWVDAPEVKSWKAAVPAVVAAGRVLIWGIPLVGDERSQTCPLQVFPCPGLQGERSHDHAQERSDLEEGVRRRGPTSRGPRAQRRRRSCPPPPPARRYQSWLLCCFLRLRDRLGRQKPFVDSFSVAVAAAAFFSAGSAWSWIGYR</sequence>
<dbReference type="AlphaFoldDB" id="A0A426ZAS7"/>